<dbReference type="InterPro" id="IPR036249">
    <property type="entry name" value="Thioredoxin-like_sf"/>
</dbReference>
<feature type="signal peptide" evidence="1">
    <location>
        <begin position="1"/>
        <end position="26"/>
    </location>
</feature>
<accession>A0A2U2HIS1</accession>
<feature type="domain" description="Thioredoxin" evidence="2">
    <location>
        <begin position="28"/>
        <end position="183"/>
    </location>
</feature>
<feature type="chain" id="PRO_5015458554" evidence="1">
    <location>
        <begin position="27"/>
        <end position="207"/>
    </location>
</feature>
<dbReference type="EMBL" id="PXWF02000243">
    <property type="protein sequence ID" value="PWF46658.1"/>
    <property type="molecule type" value="Genomic_DNA"/>
</dbReference>
<keyword evidence="4" id="KW-1185">Reference proteome</keyword>
<evidence type="ECO:0000259" key="2">
    <source>
        <dbReference type="PROSITE" id="PS51352"/>
    </source>
</evidence>
<dbReference type="SUPFAM" id="SSF52833">
    <property type="entry name" value="Thioredoxin-like"/>
    <property type="match status" value="1"/>
</dbReference>
<dbReference type="Pfam" id="PF08534">
    <property type="entry name" value="Redoxin"/>
    <property type="match status" value="1"/>
</dbReference>
<dbReference type="Gene3D" id="3.40.30.10">
    <property type="entry name" value="Glutaredoxin"/>
    <property type="match status" value="1"/>
</dbReference>
<evidence type="ECO:0000313" key="3">
    <source>
        <dbReference type="EMBL" id="PWF46658.1"/>
    </source>
</evidence>
<dbReference type="RefSeq" id="WP_106758365.1">
    <property type="nucleotide sequence ID" value="NZ_PXWF02000243.1"/>
</dbReference>
<dbReference type="PANTHER" id="PTHR43640">
    <property type="entry name" value="OS07G0260300 PROTEIN"/>
    <property type="match status" value="1"/>
</dbReference>
<reference evidence="3 4" key="1">
    <citation type="submission" date="2018-04" db="EMBL/GenBank/DDBJ databases">
        <title>Massilia violaceinigra sp. nov., a novel purple-pigmented bacterium isolated from Tianshan glacier, Xinjiang, China.</title>
        <authorList>
            <person name="Wang H."/>
        </authorList>
    </citation>
    <scope>NUCLEOTIDE SEQUENCE [LARGE SCALE GENOMIC DNA]</scope>
    <source>
        <strain evidence="3 4">B448-2</strain>
    </source>
</reference>
<comment type="caution">
    <text evidence="3">The sequence shown here is derived from an EMBL/GenBank/DDBJ whole genome shotgun (WGS) entry which is preliminary data.</text>
</comment>
<dbReference type="InterPro" id="IPR047262">
    <property type="entry name" value="PRX-like1"/>
</dbReference>
<dbReference type="GO" id="GO:0016491">
    <property type="term" value="F:oxidoreductase activity"/>
    <property type="evidence" value="ECO:0007669"/>
    <property type="project" value="InterPro"/>
</dbReference>
<sequence length="207" mass="21618">MSSTIKQLVKAAVTAGFLAAASAAMANAELNKPAPAFDAVWVDGKPLNLDAYKGKTVVLEWTNHKCPFVEKHYESGNIPNLQKDAAAKGVVWLQVVSSAPGKQGHVDSETARKLNAERNAAPAATLLDSTGKIGKLYGAQTTPHIFIVDAAGQLVYKGGIDSIPTADKDDLPKAENYVAAALASIRAGKPVAKASTKPYGCSIKYAG</sequence>
<dbReference type="PROSITE" id="PS51352">
    <property type="entry name" value="THIOREDOXIN_2"/>
    <property type="match status" value="1"/>
</dbReference>
<name>A0A2U2HIS1_9BURK</name>
<dbReference type="OrthoDB" id="9781543at2"/>
<dbReference type="AlphaFoldDB" id="A0A2U2HIS1"/>
<gene>
    <name evidence="3" type="ORF">C7C56_015940</name>
</gene>
<dbReference type="PANTHER" id="PTHR43640:SF1">
    <property type="entry name" value="THIOREDOXIN-DEPENDENT PEROXIREDOXIN"/>
    <property type="match status" value="1"/>
</dbReference>
<evidence type="ECO:0000256" key="1">
    <source>
        <dbReference type="SAM" id="SignalP"/>
    </source>
</evidence>
<keyword evidence="1" id="KW-0732">Signal</keyword>
<organism evidence="3 4">
    <name type="scientific">Massilia glaciei</name>
    <dbReference type="NCBI Taxonomy" id="1524097"/>
    <lineage>
        <taxon>Bacteria</taxon>
        <taxon>Pseudomonadati</taxon>
        <taxon>Pseudomonadota</taxon>
        <taxon>Betaproteobacteria</taxon>
        <taxon>Burkholderiales</taxon>
        <taxon>Oxalobacteraceae</taxon>
        <taxon>Telluria group</taxon>
        <taxon>Massilia</taxon>
    </lineage>
</organism>
<dbReference type="InterPro" id="IPR013766">
    <property type="entry name" value="Thioredoxin_domain"/>
</dbReference>
<dbReference type="InterPro" id="IPR013740">
    <property type="entry name" value="Redoxin"/>
</dbReference>
<proteinExistence type="predicted"/>
<protein>
    <submittedName>
        <fullName evidence="3">Thioredoxin family protein</fullName>
    </submittedName>
</protein>
<dbReference type="Proteomes" id="UP000241421">
    <property type="component" value="Unassembled WGS sequence"/>
</dbReference>
<evidence type="ECO:0000313" key="4">
    <source>
        <dbReference type="Proteomes" id="UP000241421"/>
    </source>
</evidence>